<dbReference type="Proteomes" id="UP001368500">
    <property type="component" value="Unassembled WGS sequence"/>
</dbReference>
<dbReference type="RefSeq" id="WP_341375260.1">
    <property type="nucleotide sequence ID" value="NZ_JBBUTF010000014.1"/>
</dbReference>
<dbReference type="PROSITE" id="PS51707">
    <property type="entry name" value="CYTH"/>
    <property type="match status" value="1"/>
</dbReference>
<evidence type="ECO:0000313" key="3">
    <source>
        <dbReference type="Proteomes" id="UP001368500"/>
    </source>
</evidence>
<comment type="caution">
    <text evidence="2">The sequence shown here is derived from an EMBL/GenBank/DDBJ whole genome shotgun (WGS) entry which is preliminary data.</text>
</comment>
<evidence type="ECO:0000313" key="2">
    <source>
        <dbReference type="EMBL" id="MEK8027485.1"/>
    </source>
</evidence>
<dbReference type="InterPro" id="IPR008173">
    <property type="entry name" value="Adenylyl_cyclase_CyaB"/>
</dbReference>
<name>A0ABU9BFM4_9BURK</name>
<accession>A0ABU9BFM4</accession>
<dbReference type="PANTHER" id="PTHR21028:SF2">
    <property type="entry name" value="CYTH DOMAIN-CONTAINING PROTEIN"/>
    <property type="match status" value="1"/>
</dbReference>
<dbReference type="InterPro" id="IPR033469">
    <property type="entry name" value="CYTH-like_dom_sf"/>
</dbReference>
<protein>
    <submittedName>
        <fullName evidence="2">Class IV adenylate cyclase</fullName>
    </submittedName>
</protein>
<dbReference type="InterPro" id="IPR023577">
    <property type="entry name" value="CYTH_domain"/>
</dbReference>
<dbReference type="CDD" id="cd07890">
    <property type="entry name" value="CYTH-like_AC_IV-like"/>
    <property type="match status" value="1"/>
</dbReference>
<dbReference type="Pfam" id="PF01928">
    <property type="entry name" value="CYTH"/>
    <property type="match status" value="1"/>
</dbReference>
<dbReference type="Gene3D" id="2.40.320.10">
    <property type="entry name" value="Hypothetical Protein Pfu-838710-001"/>
    <property type="match status" value="1"/>
</dbReference>
<evidence type="ECO:0000259" key="1">
    <source>
        <dbReference type="PROSITE" id="PS51707"/>
    </source>
</evidence>
<dbReference type="SMART" id="SM01118">
    <property type="entry name" value="CYTH"/>
    <property type="match status" value="1"/>
</dbReference>
<reference evidence="2 3" key="1">
    <citation type="submission" date="2024-04" db="EMBL/GenBank/DDBJ databases">
        <title>Novel species of the genus Ideonella isolated from streams.</title>
        <authorList>
            <person name="Lu H."/>
        </authorList>
    </citation>
    <scope>NUCLEOTIDE SEQUENCE [LARGE SCALE GENOMIC DNA]</scope>
    <source>
        <strain evidence="2 3">BYS139W</strain>
    </source>
</reference>
<sequence>MPANIEIKARIASVQALLPIARALSDDDHLPLIHQDDTFFRVPEGRLKLRVFGDGSGELIHYRREDAQGPKRSDYVLTPAPEPAGMREVLARGLGVLGRVRKTRILVLVGHTRVHLDQVEGLGDFMELEVVLQPGQTEAEGHAIAGDLMRQLGVAPGDLVRGAYLDLLLARDGG</sequence>
<dbReference type="PANTHER" id="PTHR21028">
    <property type="entry name" value="SI:CH211-156B7.4"/>
    <property type="match status" value="1"/>
</dbReference>
<keyword evidence="3" id="KW-1185">Reference proteome</keyword>
<feature type="domain" description="CYTH" evidence="1">
    <location>
        <begin position="2"/>
        <end position="170"/>
    </location>
</feature>
<proteinExistence type="predicted"/>
<gene>
    <name evidence="2" type="ORF">AACH11_16095</name>
</gene>
<dbReference type="SUPFAM" id="SSF55154">
    <property type="entry name" value="CYTH-like phosphatases"/>
    <property type="match status" value="1"/>
</dbReference>
<organism evidence="2 3">
    <name type="scientific">Pseudaquabacterium rugosum</name>
    <dbReference type="NCBI Taxonomy" id="2984194"/>
    <lineage>
        <taxon>Bacteria</taxon>
        <taxon>Pseudomonadati</taxon>
        <taxon>Pseudomonadota</taxon>
        <taxon>Betaproteobacteria</taxon>
        <taxon>Burkholderiales</taxon>
        <taxon>Sphaerotilaceae</taxon>
        <taxon>Pseudaquabacterium</taxon>
    </lineage>
</organism>
<dbReference type="EMBL" id="JBBUTF010000014">
    <property type="protein sequence ID" value="MEK8027485.1"/>
    <property type="molecule type" value="Genomic_DNA"/>
</dbReference>